<protein>
    <recommendedName>
        <fullName evidence="1">DUF6699 domain-containing protein</fullName>
    </recommendedName>
</protein>
<reference evidence="2" key="1">
    <citation type="submission" date="2020-11" db="EMBL/GenBank/DDBJ databases">
        <authorList>
            <consortium name="DOE Joint Genome Institute"/>
            <person name="Ahrendt S."/>
            <person name="Riley R."/>
            <person name="Andreopoulos W."/>
            <person name="Labutti K."/>
            <person name="Pangilinan J."/>
            <person name="Ruiz-Duenas F.J."/>
            <person name="Barrasa J.M."/>
            <person name="Sanchez-Garcia M."/>
            <person name="Camarero S."/>
            <person name="Miyauchi S."/>
            <person name="Serrano A."/>
            <person name="Linde D."/>
            <person name="Babiker R."/>
            <person name="Drula E."/>
            <person name="Ayuso-Fernandez I."/>
            <person name="Pacheco R."/>
            <person name="Padilla G."/>
            <person name="Ferreira P."/>
            <person name="Barriuso J."/>
            <person name="Kellner H."/>
            <person name="Castanera R."/>
            <person name="Alfaro M."/>
            <person name="Ramirez L."/>
            <person name="Pisabarro A.G."/>
            <person name="Kuo A."/>
            <person name="Tritt A."/>
            <person name="Lipzen A."/>
            <person name="He G."/>
            <person name="Yan M."/>
            <person name="Ng V."/>
            <person name="Cullen D."/>
            <person name="Martin F."/>
            <person name="Rosso M.-N."/>
            <person name="Henrissat B."/>
            <person name="Hibbett D."/>
            <person name="Martinez A.T."/>
            <person name="Grigoriev I.V."/>
        </authorList>
    </citation>
    <scope>NUCLEOTIDE SEQUENCE</scope>
    <source>
        <strain evidence="2">CBS 247.69</strain>
    </source>
</reference>
<evidence type="ECO:0000313" key="2">
    <source>
        <dbReference type="EMBL" id="KAF9461046.1"/>
    </source>
</evidence>
<dbReference type="Pfam" id="PF20415">
    <property type="entry name" value="DUF6699"/>
    <property type="match status" value="1"/>
</dbReference>
<proteinExistence type="predicted"/>
<comment type="caution">
    <text evidence="2">The sequence shown here is derived from an EMBL/GenBank/DDBJ whole genome shotgun (WGS) entry which is preliminary data.</text>
</comment>
<gene>
    <name evidence="2" type="ORF">BDZ94DRAFT_1374307</name>
</gene>
<dbReference type="EMBL" id="MU150290">
    <property type="protein sequence ID" value="KAF9461046.1"/>
    <property type="molecule type" value="Genomic_DNA"/>
</dbReference>
<dbReference type="AlphaFoldDB" id="A0A9P6CCU0"/>
<feature type="domain" description="DUF6699" evidence="1">
    <location>
        <begin position="61"/>
        <end position="186"/>
    </location>
</feature>
<dbReference type="Proteomes" id="UP000807353">
    <property type="component" value="Unassembled WGS sequence"/>
</dbReference>
<dbReference type="OrthoDB" id="3251728at2759"/>
<name>A0A9P6CCU0_9AGAR</name>
<sequence length="206" mass="23611">MWNIRTQPGTQPQLYPILPIYNGGHYLLLPPRSLYVNPWINAEAPRRDFIFDLSSTAYLPLRRFDNGHSSLLTPTRLSEAATLPALMCLRIVCDMIPEWPIDIDARNNRGSPPLILLTNVLSQIYKHMQRQILREDWEKLSLIARQEVIKQYTQRCTVAGSIVEQERASGIKQVDFLQGKTRMVGLLLDGEVNGLCIMKLIVTEKR</sequence>
<keyword evidence="3" id="KW-1185">Reference proteome</keyword>
<organism evidence="2 3">
    <name type="scientific">Collybia nuda</name>
    <dbReference type="NCBI Taxonomy" id="64659"/>
    <lineage>
        <taxon>Eukaryota</taxon>
        <taxon>Fungi</taxon>
        <taxon>Dikarya</taxon>
        <taxon>Basidiomycota</taxon>
        <taxon>Agaricomycotina</taxon>
        <taxon>Agaricomycetes</taxon>
        <taxon>Agaricomycetidae</taxon>
        <taxon>Agaricales</taxon>
        <taxon>Tricholomatineae</taxon>
        <taxon>Clitocybaceae</taxon>
        <taxon>Collybia</taxon>
    </lineage>
</organism>
<evidence type="ECO:0000259" key="1">
    <source>
        <dbReference type="Pfam" id="PF20415"/>
    </source>
</evidence>
<evidence type="ECO:0000313" key="3">
    <source>
        <dbReference type="Proteomes" id="UP000807353"/>
    </source>
</evidence>
<dbReference type="InterPro" id="IPR046522">
    <property type="entry name" value="DUF6699"/>
</dbReference>
<accession>A0A9P6CCU0</accession>